<evidence type="ECO:0000313" key="5">
    <source>
        <dbReference type="Proteomes" id="UP000664914"/>
    </source>
</evidence>
<evidence type="ECO:0000313" key="4">
    <source>
        <dbReference type="EMBL" id="QTH21662.1"/>
    </source>
</evidence>
<dbReference type="GO" id="GO:0004497">
    <property type="term" value="F:monooxygenase activity"/>
    <property type="evidence" value="ECO:0007669"/>
    <property type="project" value="UniProtKB-KW"/>
</dbReference>
<feature type="domain" description="Luciferase-like" evidence="3">
    <location>
        <begin position="59"/>
        <end position="372"/>
    </location>
</feature>
<dbReference type="GO" id="GO:0005829">
    <property type="term" value="C:cytosol"/>
    <property type="evidence" value="ECO:0007669"/>
    <property type="project" value="TreeGrafter"/>
</dbReference>
<organism evidence="4 5">
    <name type="scientific">Rhizorhabdus wittichii</name>
    <dbReference type="NCBI Taxonomy" id="160791"/>
    <lineage>
        <taxon>Bacteria</taxon>
        <taxon>Pseudomonadati</taxon>
        <taxon>Pseudomonadota</taxon>
        <taxon>Alphaproteobacteria</taxon>
        <taxon>Sphingomonadales</taxon>
        <taxon>Sphingomonadaceae</taxon>
        <taxon>Rhizorhabdus</taxon>
    </lineage>
</organism>
<evidence type="ECO:0000256" key="2">
    <source>
        <dbReference type="ARBA" id="ARBA00023033"/>
    </source>
</evidence>
<accession>A0A975D2D6</accession>
<dbReference type="SUPFAM" id="SSF51679">
    <property type="entry name" value="Bacterial luciferase-like"/>
    <property type="match status" value="1"/>
</dbReference>
<dbReference type="GO" id="GO:0016705">
    <property type="term" value="F:oxidoreductase activity, acting on paired donors, with incorporation or reduction of molecular oxygen"/>
    <property type="evidence" value="ECO:0007669"/>
    <property type="project" value="InterPro"/>
</dbReference>
<keyword evidence="2" id="KW-0503">Monooxygenase</keyword>
<proteinExistence type="predicted"/>
<dbReference type="Proteomes" id="UP000664914">
    <property type="component" value="Chromosome"/>
</dbReference>
<evidence type="ECO:0000259" key="3">
    <source>
        <dbReference type="Pfam" id="PF00296"/>
    </source>
</evidence>
<dbReference type="PANTHER" id="PTHR30137:SF8">
    <property type="entry name" value="BLR5498 PROTEIN"/>
    <property type="match status" value="1"/>
</dbReference>
<dbReference type="AlphaFoldDB" id="A0A975D2D6"/>
<reference evidence="4" key="1">
    <citation type="submission" date="2020-07" db="EMBL/GenBank/DDBJ databases">
        <authorList>
            <person name="Camacho E."/>
        </authorList>
    </citation>
    <scope>NUCLEOTIDE SEQUENCE</scope>
    <source>
        <strain evidence="4">MPO218</strain>
    </source>
</reference>
<evidence type="ECO:0000256" key="1">
    <source>
        <dbReference type="ARBA" id="ARBA00023002"/>
    </source>
</evidence>
<dbReference type="InterPro" id="IPR011251">
    <property type="entry name" value="Luciferase-like_dom"/>
</dbReference>
<dbReference type="InterPro" id="IPR050766">
    <property type="entry name" value="Bact_Lucif_Oxidored"/>
</dbReference>
<name>A0A975D2D6_9SPHN</name>
<sequence>MERKTYAGDVIRPVGILKEDVLMKSIFFHMQGYRDMPRDFAQRYESVWITPPSDELCDPETAGKYFRWNMEELELADELGFDGLGINEHHQNAYGFPVSPNLMAAILARRESNAAIINLGNTLPLYNPPIRVAEEFALLDCLSGGRLVAGIPVGTPMDTVGCYGLPPTQIRARYYEAHDLIKQAWTRPGPFPFNGRFTKLRYVNPWPKPIQKPHPPIWLAGGGSMETWKFATDNNYAYNFLSFGGPLAAKAMMQGYWDQVERAGLDDNPYRAGFAQMVVVGETDAEAERLYLDHLRNFFAISMHTPPHFAGIPGVMTTDSIRNLVKKNVNLTYKQYENPYETSWKDIVESRRVIGGSPETVADVLEESIRDLRVGHLMFILQIQSMDRELTEYNMRLFAERVMPRIRRIWDDEGHVDHWWPARATAQRKSAGTLEVVA</sequence>
<dbReference type="EMBL" id="CP059319">
    <property type="protein sequence ID" value="QTH21662.1"/>
    <property type="molecule type" value="Genomic_DNA"/>
</dbReference>
<reference evidence="4" key="2">
    <citation type="submission" date="2021-04" db="EMBL/GenBank/DDBJ databases">
        <title>Isolation and genomic analysis of the ibuprofen-degrading bacterium Sphingomonas strain MPO218.</title>
        <authorList>
            <person name="Aulestia M."/>
            <person name="Flores A."/>
            <person name="Mangas E.L."/>
            <person name="Perez-Pulido A.J."/>
            <person name="Santero E."/>
            <person name="Camacho E.M."/>
        </authorList>
    </citation>
    <scope>NUCLEOTIDE SEQUENCE</scope>
    <source>
        <strain evidence="4">MPO218</strain>
    </source>
</reference>
<keyword evidence="1" id="KW-0560">Oxidoreductase</keyword>
<dbReference type="InterPro" id="IPR036661">
    <property type="entry name" value="Luciferase-like_sf"/>
</dbReference>
<gene>
    <name evidence="4" type="ORF">HRJ34_25715</name>
</gene>
<dbReference type="PANTHER" id="PTHR30137">
    <property type="entry name" value="LUCIFERASE-LIKE MONOOXYGENASE"/>
    <property type="match status" value="1"/>
</dbReference>
<dbReference type="Pfam" id="PF00296">
    <property type="entry name" value="Bac_luciferase"/>
    <property type="match status" value="1"/>
</dbReference>
<dbReference type="Gene3D" id="3.20.20.30">
    <property type="entry name" value="Luciferase-like domain"/>
    <property type="match status" value="1"/>
</dbReference>
<protein>
    <submittedName>
        <fullName evidence="4">LLM class flavin-dependent oxidoreductase</fullName>
    </submittedName>
</protein>